<protein>
    <recommendedName>
        <fullName evidence="2">DOD-type homing endonuclease domain-containing protein</fullName>
    </recommendedName>
</protein>
<feature type="non-terminal residue" evidence="1">
    <location>
        <position position="197"/>
    </location>
</feature>
<evidence type="ECO:0000313" key="1">
    <source>
        <dbReference type="EMBL" id="KKL85612.1"/>
    </source>
</evidence>
<reference evidence="1" key="1">
    <citation type="journal article" date="2015" name="Nature">
        <title>Complex archaea that bridge the gap between prokaryotes and eukaryotes.</title>
        <authorList>
            <person name="Spang A."/>
            <person name="Saw J.H."/>
            <person name="Jorgensen S.L."/>
            <person name="Zaremba-Niedzwiedzka K."/>
            <person name="Martijn J."/>
            <person name="Lind A.E."/>
            <person name="van Eijk R."/>
            <person name="Schleper C."/>
            <person name="Guy L."/>
            <person name="Ettema T.J."/>
        </authorList>
    </citation>
    <scope>NUCLEOTIDE SEQUENCE</scope>
</reference>
<name>A0A0F9IDY4_9ZZZZ</name>
<proteinExistence type="predicted"/>
<organism evidence="1">
    <name type="scientific">marine sediment metagenome</name>
    <dbReference type="NCBI Taxonomy" id="412755"/>
    <lineage>
        <taxon>unclassified sequences</taxon>
        <taxon>metagenomes</taxon>
        <taxon>ecological metagenomes</taxon>
    </lineage>
</organism>
<evidence type="ECO:0008006" key="2">
    <source>
        <dbReference type="Google" id="ProtNLM"/>
    </source>
</evidence>
<sequence>MSGRTVWCTPDHHWYRNPWNPDRLLYRSPEIGGQMMFIYKQPKMSSFTDKEKIDLAWLGGLYDGEGSGDSATIRIAQSKSHNPDVCEKLERVLTHFDFGFGYNEGCGVYWINGGKWERTRFLFLTNPVRKSRIVKTLFGKRDFIQEKDEITEIVIENKSADVYNIQSLGLGRNVGSFTTTLVPSKEIVDTQQKLYVK</sequence>
<gene>
    <name evidence="1" type="ORF">LCGC14_1952980</name>
</gene>
<accession>A0A0F9IDY4</accession>
<dbReference type="EMBL" id="LAZR01021357">
    <property type="protein sequence ID" value="KKL85612.1"/>
    <property type="molecule type" value="Genomic_DNA"/>
</dbReference>
<dbReference type="AlphaFoldDB" id="A0A0F9IDY4"/>
<comment type="caution">
    <text evidence="1">The sequence shown here is derived from an EMBL/GenBank/DDBJ whole genome shotgun (WGS) entry which is preliminary data.</text>
</comment>